<accession>A0A5M9M2T2</accession>
<dbReference type="Gene3D" id="3.40.50.720">
    <property type="entry name" value="NAD(P)-binding Rossmann-like Domain"/>
    <property type="match status" value="1"/>
</dbReference>
<dbReference type="GO" id="GO:0015940">
    <property type="term" value="P:pantothenate biosynthetic process"/>
    <property type="evidence" value="ECO:0007669"/>
    <property type="project" value="InterPro"/>
</dbReference>
<dbReference type="InterPro" id="IPR013332">
    <property type="entry name" value="KPR_N"/>
</dbReference>
<keyword evidence="3 4" id="KW-0560">Oxidoreductase</keyword>
<dbReference type="SUPFAM" id="SSF51735">
    <property type="entry name" value="NAD(P)-binding Rossmann-fold domains"/>
    <property type="match status" value="1"/>
</dbReference>
<evidence type="ECO:0000259" key="6">
    <source>
        <dbReference type="Pfam" id="PF02558"/>
    </source>
</evidence>
<keyword evidence="2 4" id="KW-0521">NADP</keyword>
<organism evidence="8 9">
    <name type="scientific">Aspergillus tanneri</name>
    <dbReference type="NCBI Taxonomy" id="1220188"/>
    <lineage>
        <taxon>Eukaryota</taxon>
        <taxon>Fungi</taxon>
        <taxon>Dikarya</taxon>
        <taxon>Ascomycota</taxon>
        <taxon>Pezizomycotina</taxon>
        <taxon>Eurotiomycetes</taxon>
        <taxon>Eurotiomycetidae</taxon>
        <taxon>Eurotiales</taxon>
        <taxon>Aspergillaceae</taxon>
        <taxon>Aspergillus</taxon>
        <taxon>Aspergillus subgen. Circumdati</taxon>
    </lineage>
</organism>
<dbReference type="EC" id="1.1.1.169" evidence="4"/>
<dbReference type="GO" id="GO:0005737">
    <property type="term" value="C:cytoplasm"/>
    <property type="evidence" value="ECO:0007669"/>
    <property type="project" value="TreeGrafter"/>
</dbReference>
<feature type="domain" description="Ketopantoate reductase C-terminal" evidence="7">
    <location>
        <begin position="210"/>
        <end position="331"/>
    </location>
</feature>
<dbReference type="PANTHER" id="PTHR21708">
    <property type="entry name" value="PROBABLE 2-DEHYDROPANTOATE 2-REDUCTASE"/>
    <property type="match status" value="1"/>
</dbReference>
<feature type="signal peptide" evidence="5">
    <location>
        <begin position="1"/>
        <end position="19"/>
    </location>
</feature>
<evidence type="ECO:0000259" key="7">
    <source>
        <dbReference type="Pfam" id="PF08546"/>
    </source>
</evidence>
<dbReference type="Gene3D" id="1.10.1040.10">
    <property type="entry name" value="N-(1-d-carboxylethyl)-l-norvaline Dehydrogenase, domain 2"/>
    <property type="match status" value="1"/>
</dbReference>
<protein>
    <recommendedName>
        <fullName evidence="4">2-dehydropantoate 2-reductase</fullName>
        <ecNumber evidence="4">1.1.1.169</ecNumber>
    </recommendedName>
    <alternativeName>
        <fullName evidence="4">Ketopantoate reductase</fullName>
    </alternativeName>
</protein>
<name>A0A5M9M2T2_9EURO</name>
<keyword evidence="5" id="KW-0732">Signal</keyword>
<dbReference type="EMBL" id="QUQM01000012">
    <property type="protein sequence ID" value="KAA8641285.1"/>
    <property type="molecule type" value="Genomic_DNA"/>
</dbReference>
<gene>
    <name evidence="8" type="ORF">ATNIH1004_002025</name>
</gene>
<dbReference type="AlphaFoldDB" id="A0A5M9M2T2"/>
<evidence type="ECO:0000256" key="1">
    <source>
        <dbReference type="ARBA" id="ARBA00007870"/>
    </source>
</evidence>
<dbReference type="PANTHER" id="PTHR21708:SF30">
    <property type="entry name" value="2-DEHYDROPANTOATE 2-REDUCTASE-RELATED"/>
    <property type="match status" value="1"/>
</dbReference>
<dbReference type="Proteomes" id="UP000324241">
    <property type="component" value="Unassembled WGS sequence"/>
</dbReference>
<dbReference type="InterPro" id="IPR013328">
    <property type="entry name" value="6PGD_dom2"/>
</dbReference>
<evidence type="ECO:0000256" key="3">
    <source>
        <dbReference type="ARBA" id="ARBA00023002"/>
    </source>
</evidence>
<evidence type="ECO:0000313" key="8">
    <source>
        <dbReference type="EMBL" id="KAA8641285.1"/>
    </source>
</evidence>
<dbReference type="InterPro" id="IPR013752">
    <property type="entry name" value="KPA_reductase"/>
</dbReference>
<dbReference type="InterPro" id="IPR008927">
    <property type="entry name" value="6-PGluconate_DH-like_C_sf"/>
</dbReference>
<dbReference type="SUPFAM" id="SSF48179">
    <property type="entry name" value="6-phosphogluconate dehydrogenase C-terminal domain-like"/>
    <property type="match status" value="1"/>
</dbReference>
<evidence type="ECO:0000256" key="2">
    <source>
        <dbReference type="ARBA" id="ARBA00022857"/>
    </source>
</evidence>
<reference evidence="8 9" key="1">
    <citation type="submission" date="2019-08" db="EMBL/GenBank/DDBJ databases">
        <title>The genome sequence of a newly discovered highly antifungal drug resistant Aspergillus species, Aspergillus tanneri NIH 1004.</title>
        <authorList>
            <person name="Mounaud S."/>
            <person name="Singh I."/>
            <person name="Joardar V."/>
            <person name="Pakala S."/>
            <person name="Pakala S."/>
            <person name="Venepally P."/>
            <person name="Chung J.K."/>
            <person name="Losada L."/>
            <person name="Nierman W.C."/>
        </authorList>
    </citation>
    <scope>NUCLEOTIDE SEQUENCE [LARGE SCALE GENOMIC DNA]</scope>
    <source>
        <strain evidence="8 9">NIH1004</strain>
    </source>
</reference>
<comment type="similarity">
    <text evidence="1 4">Belongs to the ketopantoate reductase family.</text>
</comment>
<feature type="chain" id="PRO_5024419804" description="2-dehydropantoate 2-reductase" evidence="5">
    <location>
        <begin position="20"/>
        <end position="346"/>
    </location>
</feature>
<comment type="catalytic activity">
    <reaction evidence="4">
        <text>(R)-pantoate + NADP(+) = 2-dehydropantoate + NADPH + H(+)</text>
        <dbReference type="Rhea" id="RHEA:16233"/>
        <dbReference type="ChEBI" id="CHEBI:11561"/>
        <dbReference type="ChEBI" id="CHEBI:15378"/>
        <dbReference type="ChEBI" id="CHEBI:15980"/>
        <dbReference type="ChEBI" id="CHEBI:57783"/>
        <dbReference type="ChEBI" id="CHEBI:58349"/>
        <dbReference type="EC" id="1.1.1.169"/>
    </reaction>
</comment>
<feature type="domain" description="Ketopantoate reductase N-terminal" evidence="6">
    <location>
        <begin position="6"/>
        <end position="177"/>
    </location>
</feature>
<dbReference type="GO" id="GO:0008677">
    <property type="term" value="F:2-dehydropantoate 2-reductase activity"/>
    <property type="evidence" value="ECO:0007669"/>
    <property type="project" value="UniProtKB-EC"/>
</dbReference>
<dbReference type="InterPro" id="IPR003710">
    <property type="entry name" value="ApbA"/>
</dbReference>
<dbReference type="OrthoDB" id="3609at2759"/>
<sequence length="346" mass="37716">MTKFRVLLVGSGGIGTIAALNLETGHQAQVSCVLRSNYKAVVENGFTIDSCDHGKVSNWRPTGVLHVLDKRNAVQLIRAVLNAVPHHSFDRFDYIVCCTKNVPDSSPTLPDIIASAVAPGHTVIVLIQNGLNIERPFMARFPDNVVLSGVSRTDAHEIAPGVIQHKQPDVLNIGAFSNPSLPTGDSVSAAKNFVRMYSAGGKTRCRFDEDVALDRWRKLVYNATLNPICALTGLDTGTLQLEQRSMETLVRPAMREVIQVAAALGQQLPDGIIETTIASNPVEQRISPSMLMDIRKGNLIEHENILGEVVREAQAHSVDTPTLHMLYNLCCAVQLRTKQSMGLISK</sequence>
<dbReference type="GeneID" id="54324727"/>
<dbReference type="Pfam" id="PF02558">
    <property type="entry name" value="ApbA"/>
    <property type="match status" value="1"/>
</dbReference>
<dbReference type="InterPro" id="IPR051402">
    <property type="entry name" value="KPR-Related"/>
</dbReference>
<comment type="function">
    <text evidence="4">Catalyzes the NADPH-dependent reduction of ketopantoate into pantoic acid.</text>
</comment>
<evidence type="ECO:0000313" key="9">
    <source>
        <dbReference type="Proteomes" id="UP000324241"/>
    </source>
</evidence>
<dbReference type="RefSeq" id="XP_033420647.1">
    <property type="nucleotide sequence ID" value="XM_033566720.1"/>
</dbReference>
<dbReference type="InterPro" id="IPR036291">
    <property type="entry name" value="NAD(P)-bd_dom_sf"/>
</dbReference>
<dbReference type="NCBIfam" id="TIGR00745">
    <property type="entry name" value="apbA_panE"/>
    <property type="match status" value="1"/>
</dbReference>
<proteinExistence type="inferred from homology"/>
<dbReference type="FunFam" id="1.10.1040.10:FF:000017">
    <property type="entry name" value="2-dehydropantoate 2-reductase"/>
    <property type="match status" value="1"/>
</dbReference>
<dbReference type="VEuPathDB" id="FungiDB:EYZ11_002452"/>
<comment type="caution">
    <text evidence="8">The sequence shown here is derived from an EMBL/GenBank/DDBJ whole genome shotgun (WGS) entry which is preliminary data.</text>
</comment>
<evidence type="ECO:0000256" key="5">
    <source>
        <dbReference type="SAM" id="SignalP"/>
    </source>
</evidence>
<evidence type="ECO:0000256" key="4">
    <source>
        <dbReference type="RuleBase" id="RU362068"/>
    </source>
</evidence>
<dbReference type="Pfam" id="PF08546">
    <property type="entry name" value="ApbA_C"/>
    <property type="match status" value="1"/>
</dbReference>